<organism evidence="3 4">
    <name type="scientific">Paractinoplanes tereljensis</name>
    <dbReference type="NCBI Taxonomy" id="571912"/>
    <lineage>
        <taxon>Bacteria</taxon>
        <taxon>Bacillati</taxon>
        <taxon>Actinomycetota</taxon>
        <taxon>Actinomycetes</taxon>
        <taxon>Micromonosporales</taxon>
        <taxon>Micromonosporaceae</taxon>
        <taxon>Paractinoplanes</taxon>
    </lineage>
</organism>
<keyword evidence="1" id="KW-0812">Transmembrane</keyword>
<feature type="transmembrane region" description="Helical" evidence="1">
    <location>
        <begin position="379"/>
        <end position="399"/>
    </location>
</feature>
<keyword evidence="1" id="KW-1133">Transmembrane helix</keyword>
<protein>
    <recommendedName>
        <fullName evidence="2">YdbS-like PH domain-containing protein</fullName>
    </recommendedName>
</protein>
<feature type="transmembrane region" description="Helical" evidence="1">
    <location>
        <begin position="198"/>
        <end position="217"/>
    </location>
</feature>
<comment type="caution">
    <text evidence="3">The sequence shown here is derived from an EMBL/GenBank/DDBJ whole genome shotgun (WGS) entry which is preliminary data.</text>
</comment>
<name>A0A919NSY0_9ACTN</name>
<dbReference type="EMBL" id="BOMY01000041">
    <property type="protein sequence ID" value="GIF23685.1"/>
    <property type="molecule type" value="Genomic_DNA"/>
</dbReference>
<feature type="domain" description="YdbS-like PH" evidence="2">
    <location>
        <begin position="431"/>
        <end position="498"/>
    </location>
</feature>
<dbReference type="Proteomes" id="UP000623608">
    <property type="component" value="Unassembled WGS sequence"/>
</dbReference>
<keyword evidence="4" id="KW-1185">Reference proteome</keyword>
<feature type="transmembrane region" description="Helical" evidence="1">
    <location>
        <begin position="57"/>
        <end position="77"/>
    </location>
</feature>
<dbReference type="RefSeq" id="WP_203811563.1">
    <property type="nucleotide sequence ID" value="NZ_BOMY01000041.1"/>
</dbReference>
<dbReference type="InterPro" id="IPR005182">
    <property type="entry name" value="YdbS-like_PH"/>
</dbReference>
<evidence type="ECO:0000259" key="2">
    <source>
        <dbReference type="Pfam" id="PF03703"/>
    </source>
</evidence>
<gene>
    <name evidence="3" type="ORF">Ate02nite_64150</name>
</gene>
<dbReference type="InterPro" id="IPR014529">
    <property type="entry name" value="UCP026631"/>
</dbReference>
<reference evidence="3" key="1">
    <citation type="submission" date="2021-01" db="EMBL/GenBank/DDBJ databases">
        <title>Whole genome shotgun sequence of Actinoplanes tereljensis NBRC 105297.</title>
        <authorList>
            <person name="Komaki H."/>
            <person name="Tamura T."/>
        </authorList>
    </citation>
    <scope>NUCLEOTIDE SEQUENCE</scope>
    <source>
        <strain evidence="3">NBRC 105297</strain>
    </source>
</reference>
<feature type="domain" description="YdbS-like PH" evidence="2">
    <location>
        <begin position="76"/>
        <end position="156"/>
    </location>
</feature>
<sequence>MTTAVDAGEEPAVDADAGWRRLSPRMLAVHPVMELRRLIFPLIAVLIGFRSDDGADGGWWALGIGGIGIALGFLRYFTTSFRITPAHVQVRRGLVRRRTLTVPRDRIRTVDVTSNVLHRIFGLAQVTVGTGQTDKKNDGVKLDGLSAAAAENLHRELLHRPPAEAAPGTGSVVPPPAAATPETVLAALRPAWVRYGPFTLSGLVAIGVVFGIGSRLVNESHVDLAKIGLVHDSTVYLRERPLPVAILLVSAAVVMFTAIASTSGYILTFWNFRLSRHRSGTLHVRRGLLTTRSTTIEERRLRGVELSEPLLLRAVGGARVLAIATGLRVGRGADRGGSVLLPPAPRGVAVDVAGRVIGDADPLTVALIRHGPRARLRRFTRAGTAGLVVILIALAFVLLAGAPWWTFWTAPAVLPLGALLAQDRAASLGHALTGDWLVSRHGSLVRRRYVLRTDAVIGWNIATSVFQRRAGLTTLVATTAGGQQHYAVPDVPAAEAIRTARAAVPGLLEQFLAD</sequence>
<evidence type="ECO:0000313" key="3">
    <source>
        <dbReference type="EMBL" id="GIF23685.1"/>
    </source>
</evidence>
<dbReference type="PANTHER" id="PTHR34473:SF2">
    <property type="entry name" value="UPF0699 TRANSMEMBRANE PROTEIN YDBT"/>
    <property type="match status" value="1"/>
</dbReference>
<dbReference type="PIRSF" id="PIRSF026631">
    <property type="entry name" value="UCP026631"/>
    <property type="match status" value="1"/>
</dbReference>
<evidence type="ECO:0000313" key="4">
    <source>
        <dbReference type="Proteomes" id="UP000623608"/>
    </source>
</evidence>
<keyword evidence="1" id="KW-0472">Membrane</keyword>
<feature type="transmembrane region" description="Helical" evidence="1">
    <location>
        <begin position="244"/>
        <end position="270"/>
    </location>
</feature>
<accession>A0A919NSY0</accession>
<dbReference type="Pfam" id="PF03703">
    <property type="entry name" value="bPH_2"/>
    <property type="match status" value="2"/>
</dbReference>
<proteinExistence type="predicted"/>
<evidence type="ECO:0000256" key="1">
    <source>
        <dbReference type="SAM" id="Phobius"/>
    </source>
</evidence>
<dbReference type="AlphaFoldDB" id="A0A919NSY0"/>
<dbReference type="PANTHER" id="PTHR34473">
    <property type="entry name" value="UPF0699 TRANSMEMBRANE PROTEIN YDBS"/>
    <property type="match status" value="1"/>
</dbReference>